<dbReference type="Proteomes" id="UP000002093">
    <property type="component" value="Segment"/>
</dbReference>
<organism evidence="1 2">
    <name type="scientific">Myxococcus phage Mx8</name>
    <dbReference type="NCBI Taxonomy" id="49964"/>
    <lineage>
        <taxon>Viruses</taxon>
        <taxon>Duplodnaviria</taxon>
        <taxon>Heunggongvirae</taxon>
        <taxon>Uroviricota</taxon>
        <taxon>Caudoviricetes</taxon>
        <taxon>Myxoctovirus</taxon>
        <taxon>Myxoctovirus Mx8</taxon>
    </lineage>
</organism>
<evidence type="ECO:0000313" key="2">
    <source>
        <dbReference type="Proteomes" id="UP000002093"/>
    </source>
</evidence>
<protein>
    <submittedName>
        <fullName evidence="1">p71</fullName>
    </submittedName>
</protein>
<reference evidence="1 2" key="1">
    <citation type="submission" date="2001-06" db="EMBL/GenBank/DDBJ databases">
        <title>Genome organization of temperate Myxococcus phage Mx8.</title>
        <authorList>
            <person name="Youderian P."/>
            <person name="Walthers D."/>
            <person name="Salmi D."/>
            <person name="Magrini V."/>
            <person name="Hartzell P.L."/>
        </authorList>
    </citation>
    <scope>NUCLEOTIDE SEQUENCE [LARGE SCALE GENOMIC DNA]</scope>
</reference>
<name>Q94MP8_9CAUD</name>
<evidence type="ECO:0000313" key="1">
    <source>
        <dbReference type="EMBL" id="AAK94406.1"/>
    </source>
</evidence>
<dbReference type="GeneID" id="921722"/>
<proteinExistence type="predicted"/>
<accession>Q94MP8</accession>
<dbReference type="KEGG" id="vg:921722"/>
<dbReference type="RefSeq" id="NP_203485.1">
    <property type="nucleotide sequence ID" value="NC_003085.1"/>
</dbReference>
<keyword evidence="2" id="KW-1185">Reference proteome</keyword>
<sequence length="156" mass="15644">MLTAAAVLVALTLAAPRNLAEPPAQGDDVRVLDAPVDLSPAPEALEVSLGLVWLTLADGTPAPKATRVPAGLYLTAAGLANLEASVDKEVGILRRDLKTCRDELAARREVPLPGVPVAPPALASGKGWPSGVVIAVGVAGVLLGGLAGCYATGGCR</sequence>
<dbReference type="EMBL" id="AF396866">
    <property type="protein sequence ID" value="AAK94406.1"/>
    <property type="molecule type" value="Genomic_DNA"/>
</dbReference>